<gene>
    <name evidence="1" type="ORF">BV87_22105</name>
</gene>
<dbReference type="InterPro" id="IPR038666">
    <property type="entry name" value="SSP1_head-tail_sf"/>
</dbReference>
<dbReference type="InterPro" id="IPR008767">
    <property type="entry name" value="Phage_SPP1_head-tail_adaptor"/>
</dbReference>
<dbReference type="EMBL" id="CP020925">
    <property type="protein sequence ID" value="ATP20807.1"/>
    <property type="molecule type" value="Genomic_DNA"/>
</dbReference>
<protein>
    <recommendedName>
        <fullName evidence="3">Head-tail adaptor protein</fullName>
    </recommendedName>
</protein>
<organism evidence="1 2">
    <name type="scientific">Sphingobium yanoikuyae</name>
    <name type="common">Sphingomonas yanoikuyae</name>
    <dbReference type="NCBI Taxonomy" id="13690"/>
    <lineage>
        <taxon>Bacteria</taxon>
        <taxon>Pseudomonadati</taxon>
        <taxon>Pseudomonadota</taxon>
        <taxon>Alphaproteobacteria</taxon>
        <taxon>Sphingomonadales</taxon>
        <taxon>Sphingomonadaceae</taxon>
        <taxon>Sphingobium</taxon>
    </lineage>
</organism>
<accession>A0A0J9D187</accession>
<evidence type="ECO:0008006" key="3">
    <source>
        <dbReference type="Google" id="ProtNLM"/>
    </source>
</evidence>
<proteinExistence type="predicted"/>
<evidence type="ECO:0000313" key="2">
    <source>
        <dbReference type="Proteomes" id="UP000037029"/>
    </source>
</evidence>
<sequence>MPRTSAEGAVKKGRLKDRITIERYSEIGKDTLNQPIVDWTVFTRAWAETFYGNGGEQRAAAQTDATQAASFEMQSNAKTRSVSVGDRVAFANGKWDIRSIAPIGRDGIKINAVRQVP</sequence>
<dbReference type="Pfam" id="PF05521">
    <property type="entry name" value="Phage_HCP"/>
    <property type="match status" value="1"/>
</dbReference>
<reference evidence="1 2" key="1">
    <citation type="submission" date="2017-04" db="EMBL/GenBank/DDBJ databases">
        <title>Characterization, genome and methylation analysis of a phthalic acid esters degrading strain Sphingobium yanoikuyae SHJ.</title>
        <authorList>
            <person name="Feng L."/>
        </authorList>
    </citation>
    <scope>NUCLEOTIDE SEQUENCE [LARGE SCALE GENOMIC DNA]</scope>
    <source>
        <strain evidence="1 2">SHJ</strain>
    </source>
</reference>
<name>A0A0J9D187_SPHYA</name>
<dbReference type="Gene3D" id="2.40.10.270">
    <property type="entry name" value="Bacteriophage SPP1 head-tail adaptor protein"/>
    <property type="match status" value="1"/>
</dbReference>
<dbReference type="Proteomes" id="UP000037029">
    <property type="component" value="Chromosome"/>
</dbReference>
<dbReference type="AlphaFoldDB" id="A0A0J9D187"/>
<evidence type="ECO:0000313" key="1">
    <source>
        <dbReference type="EMBL" id="ATP20807.1"/>
    </source>
</evidence>